<evidence type="ECO:0000256" key="1">
    <source>
        <dbReference type="ARBA" id="ARBA00004651"/>
    </source>
</evidence>
<dbReference type="PANTHER" id="PTHR21716:SF53">
    <property type="entry name" value="PERMEASE PERM-RELATED"/>
    <property type="match status" value="1"/>
</dbReference>
<feature type="transmembrane region" description="Helical" evidence="8">
    <location>
        <begin position="199"/>
        <end position="220"/>
    </location>
</feature>
<feature type="transmembrane region" description="Helical" evidence="8">
    <location>
        <begin position="298"/>
        <end position="330"/>
    </location>
</feature>
<keyword evidence="7 8" id="KW-0472">Membrane</keyword>
<feature type="transmembrane region" description="Helical" evidence="8">
    <location>
        <begin position="69"/>
        <end position="94"/>
    </location>
</feature>
<accession>A0A1G1WNS3</accession>
<dbReference type="AlphaFoldDB" id="A0A1G1WNS3"/>
<feature type="transmembrane region" description="Helical" evidence="8">
    <location>
        <begin position="20"/>
        <end position="49"/>
    </location>
</feature>
<dbReference type="Proteomes" id="UP000178068">
    <property type="component" value="Unassembled WGS sequence"/>
</dbReference>
<evidence type="ECO:0000313" key="9">
    <source>
        <dbReference type="EMBL" id="OGY29333.1"/>
    </source>
</evidence>
<dbReference type="PANTHER" id="PTHR21716">
    <property type="entry name" value="TRANSMEMBRANE PROTEIN"/>
    <property type="match status" value="1"/>
</dbReference>
<keyword evidence="3" id="KW-0813">Transport</keyword>
<sequence length="336" mass="37314">MFGVWFNIEVRVEISQKTIVLTLLLLLTIWVVWLLRTLVLSVIFAYVLVCGLRPVVRRTQRFLPVGYTLSSVIIFLLFFILVGGIFAIFFGPFVDDFALLFRSFPTIVSSTAAKLSQIGFTVDSTQVEKLIAPGLNQLMSYFLNITVSSISIFFFILSLFLITFYLLLEHDAVVDFAVSFFPKQKEEIKKIEAEVAKKIGFWVLGQIFIAALVGVSTYWGLYFLKISYILPLTLLAAILSPISVLGPLIATIPAVAVAVFQSPILGLWVLLYYNAIQTVKDNFLVPRLMSEATGLNPFVILLAILIGISLFGFLGAIVAVPVSVGLAVLVEELRKK</sequence>
<evidence type="ECO:0000256" key="3">
    <source>
        <dbReference type="ARBA" id="ARBA00022448"/>
    </source>
</evidence>
<dbReference type="GO" id="GO:0005886">
    <property type="term" value="C:plasma membrane"/>
    <property type="evidence" value="ECO:0007669"/>
    <property type="project" value="UniProtKB-SubCell"/>
</dbReference>
<dbReference type="Pfam" id="PF01594">
    <property type="entry name" value="AI-2E_transport"/>
    <property type="match status" value="1"/>
</dbReference>
<dbReference type="InterPro" id="IPR002549">
    <property type="entry name" value="AI-2E-like"/>
</dbReference>
<evidence type="ECO:0000256" key="6">
    <source>
        <dbReference type="ARBA" id="ARBA00022989"/>
    </source>
</evidence>
<comment type="similarity">
    <text evidence="2">Belongs to the autoinducer-2 exporter (AI-2E) (TC 2.A.86) family.</text>
</comment>
<keyword evidence="6 8" id="KW-1133">Transmembrane helix</keyword>
<feature type="transmembrane region" description="Helical" evidence="8">
    <location>
        <begin position="226"/>
        <end position="245"/>
    </location>
</feature>
<evidence type="ECO:0000256" key="5">
    <source>
        <dbReference type="ARBA" id="ARBA00022692"/>
    </source>
</evidence>
<feature type="transmembrane region" description="Helical" evidence="8">
    <location>
        <begin position="252"/>
        <end position="273"/>
    </location>
</feature>
<dbReference type="GO" id="GO:0055085">
    <property type="term" value="P:transmembrane transport"/>
    <property type="evidence" value="ECO:0007669"/>
    <property type="project" value="TreeGrafter"/>
</dbReference>
<keyword evidence="5 8" id="KW-0812">Transmembrane</keyword>
<evidence type="ECO:0000256" key="4">
    <source>
        <dbReference type="ARBA" id="ARBA00022475"/>
    </source>
</evidence>
<proteinExistence type="inferred from homology"/>
<name>A0A1G1WNS3_9BACT</name>
<evidence type="ECO:0000256" key="8">
    <source>
        <dbReference type="SAM" id="Phobius"/>
    </source>
</evidence>
<comment type="subcellular location">
    <subcellularLocation>
        <location evidence="1">Cell membrane</location>
        <topology evidence="1">Multi-pass membrane protein</topology>
    </subcellularLocation>
</comment>
<organism evidence="9 10">
    <name type="scientific">Candidatus Woykebacteria bacterium RIFCSPHIGHO2_12_FULL_45_10</name>
    <dbReference type="NCBI Taxonomy" id="1802603"/>
    <lineage>
        <taxon>Bacteria</taxon>
        <taxon>Candidatus Woykeibacteriota</taxon>
    </lineage>
</organism>
<gene>
    <name evidence="9" type="ORF">A3F35_02285</name>
</gene>
<keyword evidence="4" id="KW-1003">Cell membrane</keyword>
<dbReference type="EMBL" id="MHCZ01000036">
    <property type="protein sequence ID" value="OGY29333.1"/>
    <property type="molecule type" value="Genomic_DNA"/>
</dbReference>
<feature type="transmembrane region" description="Helical" evidence="8">
    <location>
        <begin position="141"/>
        <end position="168"/>
    </location>
</feature>
<protein>
    <recommendedName>
        <fullName evidence="11">AI-2E family transporter</fullName>
    </recommendedName>
</protein>
<reference evidence="9 10" key="1">
    <citation type="journal article" date="2016" name="Nat. Commun.">
        <title>Thousands of microbial genomes shed light on interconnected biogeochemical processes in an aquifer system.</title>
        <authorList>
            <person name="Anantharaman K."/>
            <person name="Brown C.T."/>
            <person name="Hug L.A."/>
            <person name="Sharon I."/>
            <person name="Castelle C.J."/>
            <person name="Probst A.J."/>
            <person name="Thomas B.C."/>
            <person name="Singh A."/>
            <person name="Wilkins M.J."/>
            <person name="Karaoz U."/>
            <person name="Brodie E.L."/>
            <person name="Williams K.H."/>
            <person name="Hubbard S.S."/>
            <person name="Banfield J.F."/>
        </authorList>
    </citation>
    <scope>NUCLEOTIDE SEQUENCE [LARGE SCALE GENOMIC DNA]</scope>
</reference>
<comment type="caution">
    <text evidence="9">The sequence shown here is derived from an EMBL/GenBank/DDBJ whole genome shotgun (WGS) entry which is preliminary data.</text>
</comment>
<evidence type="ECO:0000256" key="2">
    <source>
        <dbReference type="ARBA" id="ARBA00009773"/>
    </source>
</evidence>
<evidence type="ECO:0000313" key="10">
    <source>
        <dbReference type="Proteomes" id="UP000178068"/>
    </source>
</evidence>
<evidence type="ECO:0008006" key="11">
    <source>
        <dbReference type="Google" id="ProtNLM"/>
    </source>
</evidence>
<evidence type="ECO:0000256" key="7">
    <source>
        <dbReference type="ARBA" id="ARBA00023136"/>
    </source>
</evidence>